<protein>
    <submittedName>
        <fullName evidence="2">Glycosyltransferase, MGT family</fullName>
    </submittedName>
</protein>
<dbReference type="Proteomes" id="UP000199520">
    <property type="component" value="Unassembled WGS sequence"/>
</dbReference>
<dbReference type="Gene3D" id="3.40.50.2000">
    <property type="entry name" value="Glycogen Phosphorylase B"/>
    <property type="match status" value="2"/>
</dbReference>
<evidence type="ECO:0000259" key="1">
    <source>
        <dbReference type="Pfam" id="PF06722"/>
    </source>
</evidence>
<dbReference type="STRING" id="1123291.SAMN04490355_101628"/>
<dbReference type="GO" id="GO:0016758">
    <property type="term" value="F:hexosyltransferase activity"/>
    <property type="evidence" value="ECO:0007669"/>
    <property type="project" value="UniProtKB-ARBA"/>
</dbReference>
<dbReference type="Pfam" id="PF06722">
    <property type="entry name" value="EryCIII-like_C"/>
    <property type="match status" value="1"/>
</dbReference>
<feature type="domain" description="Erythromycin biosynthesis protein CIII-like C-terminal" evidence="1">
    <location>
        <begin position="263"/>
        <end position="360"/>
    </location>
</feature>
<dbReference type="InterPro" id="IPR010610">
    <property type="entry name" value="EryCIII-like_C"/>
</dbReference>
<dbReference type="SUPFAM" id="SSF53756">
    <property type="entry name" value="UDP-Glycosyltransferase/glycogen phosphorylase"/>
    <property type="match status" value="1"/>
</dbReference>
<keyword evidence="2" id="KW-0808">Transferase</keyword>
<reference evidence="3" key="1">
    <citation type="submission" date="2016-10" db="EMBL/GenBank/DDBJ databases">
        <authorList>
            <person name="Varghese N."/>
            <person name="Submissions S."/>
        </authorList>
    </citation>
    <scope>NUCLEOTIDE SEQUENCE [LARGE SCALE GENOMIC DNA]</scope>
    <source>
        <strain evidence="3">DSM 13327</strain>
    </source>
</reference>
<evidence type="ECO:0000313" key="2">
    <source>
        <dbReference type="EMBL" id="SFL74738.1"/>
    </source>
</evidence>
<evidence type="ECO:0000313" key="3">
    <source>
        <dbReference type="Proteomes" id="UP000199520"/>
    </source>
</evidence>
<dbReference type="GO" id="GO:0008194">
    <property type="term" value="F:UDP-glycosyltransferase activity"/>
    <property type="evidence" value="ECO:0007669"/>
    <property type="project" value="InterPro"/>
</dbReference>
<dbReference type="PANTHER" id="PTHR21015:SF22">
    <property type="entry name" value="GLYCOSYLTRANSFERASE"/>
    <property type="match status" value="1"/>
</dbReference>
<organism evidence="2 3">
    <name type="scientific">Pelosinus propionicus DSM 13327</name>
    <dbReference type="NCBI Taxonomy" id="1123291"/>
    <lineage>
        <taxon>Bacteria</taxon>
        <taxon>Bacillati</taxon>
        <taxon>Bacillota</taxon>
        <taxon>Negativicutes</taxon>
        <taxon>Selenomonadales</taxon>
        <taxon>Sporomusaceae</taxon>
        <taxon>Pelosinus</taxon>
    </lineage>
</organism>
<gene>
    <name evidence="2" type="ORF">SAMN04490355_101628</name>
</gene>
<dbReference type="EMBL" id="FOTS01000016">
    <property type="protein sequence ID" value="SFL74738.1"/>
    <property type="molecule type" value="Genomic_DNA"/>
</dbReference>
<accession>A0A1I4K7J3</accession>
<dbReference type="PANTHER" id="PTHR21015">
    <property type="entry name" value="UDP-N-ACETYLGLUCOSAMINE--N-ACETYLMURAMYL-(PENTAPEPTIDE) PYROPHOSPHORYL-UNDECAPRENOL N-ACETYLGLUCOSAMINE TRANSFERASE 1"/>
    <property type="match status" value="1"/>
</dbReference>
<dbReference type="InterPro" id="IPR002213">
    <property type="entry name" value="UDP_glucos_trans"/>
</dbReference>
<keyword evidence="3" id="KW-1185">Reference proteome</keyword>
<sequence length="387" mass="41626">MGTGTIMGQTMRVVAIAKALQRRGHEVKFLASGKLIPIIKNFGIDVIEIADMPEFDTFGNQANDLRHKEEHFNKMEQLIARIGEIETNAAAREQPDLLLCGTISGPKTGKSLGIPSLLVALQAHGAKTLAMFAQRLQGIKNQLFRPQEAADLIIIEGMPEISGGVSFEDHWENYETLKEKIYFTGPLLNESPNEMPLRETLKEKHIGAGNKTMVYVTIGGGSSLIGEQFLQLVLESLKMLPWLTGVVSTGIAISPDKIKSFNPPNNVVIRGFVPGTEMIKASDVTVFHGGSSTLMTCVACGTPAVVIPSMAEQEDNAAVLAQSGAGIVLDKKTMTPQMLADAVQAIVTDPGYREQAQKLKSLGEKYGGAEAAASLAEKFVAQKAVIQ</sequence>
<proteinExistence type="predicted"/>
<dbReference type="CDD" id="cd03784">
    <property type="entry name" value="GT1_Gtf-like"/>
    <property type="match status" value="1"/>
</dbReference>
<name>A0A1I4K7J3_9FIRM</name>
<dbReference type="AlphaFoldDB" id="A0A1I4K7J3"/>